<feature type="transmembrane region" description="Helical" evidence="10">
    <location>
        <begin position="264"/>
        <end position="282"/>
    </location>
</feature>
<evidence type="ECO:0000256" key="9">
    <source>
        <dbReference type="ARBA" id="ARBA00023136"/>
    </source>
</evidence>
<feature type="domain" description="ABC transporter" evidence="11">
    <location>
        <begin position="356"/>
        <end position="592"/>
    </location>
</feature>
<feature type="transmembrane region" description="Helical" evidence="10">
    <location>
        <begin position="74"/>
        <end position="93"/>
    </location>
</feature>
<evidence type="ECO:0000256" key="5">
    <source>
        <dbReference type="ARBA" id="ARBA00022741"/>
    </source>
</evidence>
<dbReference type="InterPro" id="IPR011527">
    <property type="entry name" value="ABC1_TM_dom"/>
</dbReference>
<evidence type="ECO:0000256" key="2">
    <source>
        <dbReference type="ARBA" id="ARBA00022448"/>
    </source>
</evidence>
<dbReference type="Pfam" id="PF00664">
    <property type="entry name" value="ABC_membrane"/>
    <property type="match status" value="1"/>
</dbReference>
<dbReference type="InterPro" id="IPR036640">
    <property type="entry name" value="ABC1_TM_sf"/>
</dbReference>
<evidence type="ECO:0000256" key="1">
    <source>
        <dbReference type="ARBA" id="ARBA00004651"/>
    </source>
</evidence>
<dbReference type="PROSITE" id="PS00211">
    <property type="entry name" value="ABC_TRANSPORTER_1"/>
    <property type="match status" value="1"/>
</dbReference>
<dbReference type="SUPFAM" id="SSF90123">
    <property type="entry name" value="ABC transporter transmembrane region"/>
    <property type="match status" value="1"/>
</dbReference>
<feature type="domain" description="ABC transmembrane type-1" evidence="12">
    <location>
        <begin position="23"/>
        <end position="318"/>
    </location>
</feature>
<keyword evidence="6" id="KW-0378">Hydrolase</keyword>
<dbReference type="InterPro" id="IPR003439">
    <property type="entry name" value="ABC_transporter-like_ATP-bd"/>
</dbReference>
<evidence type="ECO:0000313" key="13">
    <source>
        <dbReference type="EMBL" id="PWV93798.1"/>
    </source>
</evidence>
<comment type="subcellular location">
    <subcellularLocation>
        <location evidence="1">Cell membrane</location>
        <topology evidence="1">Multi-pass membrane protein</topology>
    </subcellularLocation>
</comment>
<dbReference type="EMBL" id="QGTQ01000034">
    <property type="protein sequence ID" value="PWV93798.1"/>
    <property type="molecule type" value="Genomic_DNA"/>
</dbReference>
<dbReference type="PANTHER" id="PTHR24221:SF654">
    <property type="entry name" value="ATP-BINDING CASSETTE SUB-FAMILY B MEMBER 6"/>
    <property type="match status" value="1"/>
</dbReference>
<keyword evidence="5" id="KW-0547">Nucleotide-binding</keyword>
<dbReference type="GO" id="GO:0140359">
    <property type="term" value="F:ABC-type transporter activity"/>
    <property type="evidence" value="ECO:0007669"/>
    <property type="project" value="InterPro"/>
</dbReference>
<dbReference type="Proteomes" id="UP000246635">
    <property type="component" value="Unassembled WGS sequence"/>
</dbReference>
<keyword evidence="2" id="KW-0813">Transport</keyword>
<keyword evidence="3" id="KW-1003">Cell membrane</keyword>
<dbReference type="Pfam" id="PF00005">
    <property type="entry name" value="ABC_tran"/>
    <property type="match status" value="1"/>
</dbReference>
<evidence type="ECO:0000256" key="10">
    <source>
        <dbReference type="SAM" id="Phobius"/>
    </source>
</evidence>
<dbReference type="GO" id="GO:0005524">
    <property type="term" value="F:ATP binding"/>
    <property type="evidence" value="ECO:0007669"/>
    <property type="project" value="UniProtKB-KW"/>
</dbReference>
<keyword evidence="6" id="KW-0645">Protease</keyword>
<feature type="transmembrane region" description="Helical" evidence="10">
    <location>
        <begin position="153"/>
        <end position="170"/>
    </location>
</feature>
<dbReference type="PROSITE" id="PS50893">
    <property type="entry name" value="ABC_TRANSPORTER_2"/>
    <property type="match status" value="1"/>
</dbReference>
<dbReference type="InterPro" id="IPR027417">
    <property type="entry name" value="P-loop_NTPase"/>
</dbReference>
<accession>A0A2V2YKX7</accession>
<evidence type="ECO:0000313" key="14">
    <source>
        <dbReference type="Proteomes" id="UP000246635"/>
    </source>
</evidence>
<dbReference type="AlphaFoldDB" id="A0A2V2YKX7"/>
<dbReference type="PANTHER" id="PTHR24221">
    <property type="entry name" value="ATP-BINDING CASSETTE SUB-FAMILY B"/>
    <property type="match status" value="1"/>
</dbReference>
<sequence length="600" mass="67851">MTELIYFMKKLHNVAGTKLYANFIGMMLISSIEGVSIYLLIPLLGLTGIFNLGSLTIPFLDNVNSIVHQIPERIQFVTMITLYVLLVIGQAVIQRNQTVLNTRIHQAFIRSLRLSTYRDLLQAEWKLYLRTRKSDINHILNNELVRIIQGTSLAMKLATTIIFTLIQVAFALWLSFKLTLLVLLCGTLMAIFSRRFSRRAKTIGVETTELTKSYIAGITDHFNGIKDIKTNMLERQHYNWFLALCKQLESNFTKFAKLQTGTQLFYKITSAVLIGLFIYTSFEVLHVSGGELMLIVVIFSRLWPKFITLQNSWEQIVTSIPAFTSLMDLQKECEEAKEFELRGASEELSIRMQSDIECHNVSYRYDLNKPDYALKDVNIRVPANSMTAIVGKSGAGKSTLIDLLIGLVRPESGEVLYDGVPLTAHNTLAHRRMVSYVPQDPFLFHSSIRDNLKLVDPHAIDERLWEALRFAAAEDFVRKLPDGLDTIIGDRGIRLSGGERQRLVLARAILRRPSILVLDEATSALDNENEAKVQAALERLKGSMTIIVIAHRLSTIRNADQVIVIEQGRVVQQGAYHQLSSETRGTFSRLLSYQEAGLNS</sequence>
<feature type="transmembrane region" description="Helical" evidence="10">
    <location>
        <begin position="176"/>
        <end position="193"/>
    </location>
</feature>
<keyword evidence="8 10" id="KW-1133">Transmembrane helix</keyword>
<evidence type="ECO:0000259" key="12">
    <source>
        <dbReference type="PROSITE" id="PS50929"/>
    </source>
</evidence>
<evidence type="ECO:0000256" key="7">
    <source>
        <dbReference type="ARBA" id="ARBA00022840"/>
    </source>
</evidence>
<evidence type="ECO:0000256" key="8">
    <source>
        <dbReference type="ARBA" id="ARBA00022989"/>
    </source>
</evidence>
<evidence type="ECO:0000259" key="11">
    <source>
        <dbReference type="PROSITE" id="PS50893"/>
    </source>
</evidence>
<protein>
    <submittedName>
        <fullName evidence="13">ATP-binding cassette subfamily C protein</fullName>
    </submittedName>
</protein>
<proteinExistence type="predicted"/>
<dbReference type="GO" id="GO:0034040">
    <property type="term" value="F:ATPase-coupled lipid transmembrane transporter activity"/>
    <property type="evidence" value="ECO:0007669"/>
    <property type="project" value="TreeGrafter"/>
</dbReference>
<dbReference type="PROSITE" id="PS50929">
    <property type="entry name" value="ABC_TM1F"/>
    <property type="match status" value="1"/>
</dbReference>
<dbReference type="SUPFAM" id="SSF52540">
    <property type="entry name" value="P-loop containing nucleoside triphosphate hydrolases"/>
    <property type="match status" value="1"/>
</dbReference>
<dbReference type="SMART" id="SM00382">
    <property type="entry name" value="AAA"/>
    <property type="match status" value="1"/>
</dbReference>
<dbReference type="InterPro" id="IPR017871">
    <property type="entry name" value="ABC_transporter-like_CS"/>
</dbReference>
<gene>
    <name evidence="13" type="ORF">DFQ01_13437</name>
</gene>
<feature type="transmembrane region" description="Helical" evidence="10">
    <location>
        <begin position="35"/>
        <end position="54"/>
    </location>
</feature>
<dbReference type="GO" id="GO:0005886">
    <property type="term" value="C:plasma membrane"/>
    <property type="evidence" value="ECO:0007669"/>
    <property type="project" value="UniProtKB-SubCell"/>
</dbReference>
<comment type="caution">
    <text evidence="13">The sequence shown here is derived from an EMBL/GenBank/DDBJ whole genome shotgun (WGS) entry which is preliminary data.</text>
</comment>
<keyword evidence="7 13" id="KW-0067">ATP-binding</keyword>
<keyword evidence="4 10" id="KW-0812">Transmembrane</keyword>
<dbReference type="RefSeq" id="WP_110046993.1">
    <property type="nucleotide sequence ID" value="NZ_CP054613.1"/>
</dbReference>
<keyword evidence="6" id="KW-0788">Thiol protease</keyword>
<dbReference type="GO" id="GO:0016887">
    <property type="term" value="F:ATP hydrolysis activity"/>
    <property type="evidence" value="ECO:0007669"/>
    <property type="project" value="InterPro"/>
</dbReference>
<dbReference type="GO" id="GO:0008234">
    <property type="term" value="F:cysteine-type peptidase activity"/>
    <property type="evidence" value="ECO:0007669"/>
    <property type="project" value="UniProtKB-KW"/>
</dbReference>
<dbReference type="Gene3D" id="3.40.50.300">
    <property type="entry name" value="P-loop containing nucleotide triphosphate hydrolases"/>
    <property type="match status" value="1"/>
</dbReference>
<dbReference type="FunFam" id="3.40.50.300:FF:000299">
    <property type="entry name" value="ABC transporter ATP-binding protein/permease"/>
    <property type="match status" value="1"/>
</dbReference>
<organism evidence="13 14">
    <name type="scientific">Paenibacillus cellulosilyticus</name>
    <dbReference type="NCBI Taxonomy" id="375489"/>
    <lineage>
        <taxon>Bacteria</taxon>
        <taxon>Bacillati</taxon>
        <taxon>Bacillota</taxon>
        <taxon>Bacilli</taxon>
        <taxon>Bacillales</taxon>
        <taxon>Paenibacillaceae</taxon>
        <taxon>Paenibacillus</taxon>
    </lineage>
</organism>
<dbReference type="Gene3D" id="1.20.1560.10">
    <property type="entry name" value="ABC transporter type 1, transmembrane domain"/>
    <property type="match status" value="1"/>
</dbReference>
<keyword evidence="14" id="KW-1185">Reference proteome</keyword>
<name>A0A2V2YKX7_9BACL</name>
<evidence type="ECO:0000256" key="4">
    <source>
        <dbReference type="ARBA" id="ARBA00022692"/>
    </source>
</evidence>
<dbReference type="OrthoDB" id="9770415at2"/>
<evidence type="ECO:0000256" key="6">
    <source>
        <dbReference type="ARBA" id="ARBA00022807"/>
    </source>
</evidence>
<dbReference type="InterPro" id="IPR003593">
    <property type="entry name" value="AAA+_ATPase"/>
</dbReference>
<evidence type="ECO:0000256" key="3">
    <source>
        <dbReference type="ARBA" id="ARBA00022475"/>
    </source>
</evidence>
<reference evidence="13 14" key="1">
    <citation type="submission" date="2018-05" db="EMBL/GenBank/DDBJ databases">
        <title>Genomic Encyclopedia of Type Strains, Phase III (KMG-III): the genomes of soil and plant-associated and newly described type strains.</title>
        <authorList>
            <person name="Whitman W."/>
        </authorList>
    </citation>
    <scope>NUCLEOTIDE SEQUENCE [LARGE SCALE GENOMIC DNA]</scope>
    <source>
        <strain evidence="13 14">CECT 5696</strain>
    </source>
</reference>
<keyword evidence="9 10" id="KW-0472">Membrane</keyword>
<dbReference type="InterPro" id="IPR039421">
    <property type="entry name" value="Type_1_exporter"/>
</dbReference>